<evidence type="ECO:0000259" key="6">
    <source>
        <dbReference type="Pfam" id="PF02085"/>
    </source>
</evidence>
<evidence type="ECO:0000256" key="2">
    <source>
        <dbReference type="ARBA" id="ARBA00022617"/>
    </source>
</evidence>
<evidence type="ECO:0000256" key="1">
    <source>
        <dbReference type="ARBA" id="ARBA00022448"/>
    </source>
</evidence>
<evidence type="ECO:0000256" key="5">
    <source>
        <dbReference type="ARBA" id="ARBA00023004"/>
    </source>
</evidence>
<dbReference type="RefSeq" id="WP_249657865.1">
    <property type="nucleotide sequence ID" value="NZ_JAMFMA010000003.1"/>
</dbReference>
<keyword evidence="5" id="KW-0408">Iron</keyword>
<proteinExistence type="predicted"/>
<accession>A0ABT0PUK2</accession>
<evidence type="ECO:0000313" key="8">
    <source>
        <dbReference type="Proteomes" id="UP001203607"/>
    </source>
</evidence>
<organism evidence="7 8">
    <name type="scientific">Flagellimonas spongiicola</name>
    <dbReference type="NCBI Taxonomy" id="2942208"/>
    <lineage>
        <taxon>Bacteria</taxon>
        <taxon>Pseudomonadati</taxon>
        <taxon>Bacteroidota</taxon>
        <taxon>Flavobacteriia</taxon>
        <taxon>Flavobacteriales</taxon>
        <taxon>Flavobacteriaceae</taxon>
        <taxon>Flagellimonas</taxon>
    </lineage>
</organism>
<evidence type="ECO:0000313" key="7">
    <source>
        <dbReference type="EMBL" id="MCL6274676.1"/>
    </source>
</evidence>
<dbReference type="Proteomes" id="UP001203607">
    <property type="component" value="Unassembled WGS sequence"/>
</dbReference>
<keyword evidence="2" id="KW-0349">Heme</keyword>
<gene>
    <name evidence="7" type="ORF">M3P19_11695</name>
</gene>
<protein>
    <submittedName>
        <fullName evidence="7">Cytochrome C</fullName>
    </submittedName>
</protein>
<sequence>MKLVRLISCSMLICAAIACKHNEAEYHSLKEKIDEESKSYHDPGISSEAFLGDVNTIEITEGGHSFLIPERKSQMQSYACSECHNRPLGQMQQKGKSKRAHWDIELNHANSNAMNCATCHNGDNMDETLSLTGNPIDFNRSYLLCAQCHNSQFEDWKGGAHGKNIGGWAQPRAAMTCINCHNPHQPQIASKWPVRFNSHMEEERK</sequence>
<evidence type="ECO:0000256" key="4">
    <source>
        <dbReference type="ARBA" id="ARBA00022982"/>
    </source>
</evidence>
<keyword evidence="1" id="KW-0813">Transport</keyword>
<feature type="domain" description="Class III cytochrome C" evidence="6">
    <location>
        <begin position="93"/>
        <end position="191"/>
    </location>
</feature>
<keyword evidence="4" id="KW-0249">Electron transport</keyword>
<reference evidence="7 8" key="1">
    <citation type="submission" date="2022-05" db="EMBL/GenBank/DDBJ databases">
        <authorList>
            <person name="Park J.-S."/>
        </authorList>
    </citation>
    <scope>NUCLEOTIDE SEQUENCE [LARGE SCALE GENOMIC DNA]</scope>
    <source>
        <strain evidence="7 8">2012CJ35-5</strain>
    </source>
</reference>
<dbReference type="InterPro" id="IPR020942">
    <property type="entry name" value="Cyt_c_III_dom"/>
</dbReference>
<dbReference type="InterPro" id="IPR036280">
    <property type="entry name" value="Multihaem_cyt_sf"/>
</dbReference>
<keyword evidence="8" id="KW-1185">Reference proteome</keyword>
<dbReference type="SUPFAM" id="SSF48695">
    <property type="entry name" value="Multiheme cytochromes"/>
    <property type="match status" value="1"/>
</dbReference>
<dbReference type="PROSITE" id="PS51257">
    <property type="entry name" value="PROKAR_LIPOPROTEIN"/>
    <property type="match status" value="1"/>
</dbReference>
<keyword evidence="3" id="KW-0479">Metal-binding</keyword>
<dbReference type="Gene3D" id="3.90.10.10">
    <property type="entry name" value="Cytochrome C3"/>
    <property type="match status" value="1"/>
</dbReference>
<comment type="caution">
    <text evidence="7">The sequence shown here is derived from an EMBL/GenBank/DDBJ whole genome shotgun (WGS) entry which is preliminary data.</text>
</comment>
<evidence type="ECO:0000256" key="3">
    <source>
        <dbReference type="ARBA" id="ARBA00022723"/>
    </source>
</evidence>
<dbReference type="Pfam" id="PF02085">
    <property type="entry name" value="Cytochrom_CIII"/>
    <property type="match status" value="1"/>
</dbReference>
<dbReference type="EMBL" id="JAMFMA010000003">
    <property type="protein sequence ID" value="MCL6274676.1"/>
    <property type="molecule type" value="Genomic_DNA"/>
</dbReference>
<name>A0ABT0PUK2_9FLAO</name>